<evidence type="ECO:0000313" key="2">
    <source>
        <dbReference type="EMBL" id="MCM8557869.1"/>
    </source>
</evidence>
<dbReference type="Proteomes" id="UP001155128">
    <property type="component" value="Unassembled WGS sequence"/>
</dbReference>
<keyword evidence="3" id="KW-1185">Reference proteome</keyword>
<dbReference type="RefSeq" id="WP_252114310.1">
    <property type="nucleotide sequence ID" value="NZ_JAMSHT010000001.1"/>
</dbReference>
<comment type="caution">
    <text evidence="2">The sequence shown here is derived from an EMBL/GenBank/DDBJ whole genome shotgun (WGS) entry which is preliminary data.</text>
</comment>
<evidence type="ECO:0000256" key="1">
    <source>
        <dbReference type="SAM" id="SignalP"/>
    </source>
</evidence>
<accession>A0A9X2ELW0</accession>
<evidence type="ECO:0000313" key="3">
    <source>
        <dbReference type="Proteomes" id="UP001155128"/>
    </source>
</evidence>
<sequence length="190" mass="21063">MKVLMTALALGAAMPVLPTAAMAQDAAEEAQADNAEMTAMFEADQEIRMRLMKAMVPTDDGSIRIPSDLAIEMNEGDERRFARTAELFETGALETGNDYYHAAFIFQHGSEPEHFLRAHHAAMVAMKLGHERADWIAAASLDRYLMTIERPQIYGTQSRQQDGVMGLYEADASVLTDRERAQMDVPPLAE</sequence>
<gene>
    <name evidence="2" type="ORF">NDO55_08565</name>
</gene>
<feature type="signal peptide" evidence="1">
    <location>
        <begin position="1"/>
        <end position="23"/>
    </location>
</feature>
<protein>
    <recommendedName>
        <fullName evidence="4">DUF4142 domain-containing protein</fullName>
    </recommendedName>
</protein>
<keyword evidence="1" id="KW-0732">Signal</keyword>
<reference evidence="2" key="1">
    <citation type="submission" date="2022-06" db="EMBL/GenBank/DDBJ databases">
        <title>Sphingomicrobium sedimins sp. nov., a marine bacterium isolated from tidal flat.</title>
        <authorList>
            <person name="Kim C.-H."/>
            <person name="Yoo Y."/>
            <person name="Kim J.-J."/>
        </authorList>
    </citation>
    <scope>NUCLEOTIDE SEQUENCE</scope>
    <source>
        <strain evidence="2">GRR-S6-50</strain>
    </source>
</reference>
<name>A0A9X2ELW0_9SPHN</name>
<organism evidence="2 3">
    <name type="scientific">Sphingomicrobium sediminis</name>
    <dbReference type="NCBI Taxonomy" id="2950949"/>
    <lineage>
        <taxon>Bacteria</taxon>
        <taxon>Pseudomonadati</taxon>
        <taxon>Pseudomonadota</taxon>
        <taxon>Alphaproteobacteria</taxon>
        <taxon>Sphingomonadales</taxon>
        <taxon>Sphingomonadaceae</taxon>
        <taxon>Sphingomicrobium</taxon>
    </lineage>
</organism>
<dbReference type="AlphaFoldDB" id="A0A9X2ELW0"/>
<feature type="chain" id="PRO_5040991579" description="DUF4142 domain-containing protein" evidence="1">
    <location>
        <begin position="24"/>
        <end position="190"/>
    </location>
</feature>
<proteinExistence type="predicted"/>
<evidence type="ECO:0008006" key="4">
    <source>
        <dbReference type="Google" id="ProtNLM"/>
    </source>
</evidence>
<dbReference type="EMBL" id="JAMSHT010000001">
    <property type="protein sequence ID" value="MCM8557869.1"/>
    <property type="molecule type" value="Genomic_DNA"/>
</dbReference>